<feature type="repeat" description="WD" evidence="5">
    <location>
        <begin position="144"/>
        <end position="187"/>
    </location>
</feature>
<feature type="repeat" description="WD" evidence="5">
    <location>
        <begin position="194"/>
        <end position="234"/>
    </location>
</feature>
<feature type="repeat" description="WD" evidence="5">
    <location>
        <begin position="101"/>
        <end position="143"/>
    </location>
</feature>
<dbReference type="PROSITE" id="PS50082">
    <property type="entry name" value="WD_REPEATS_2"/>
    <property type="match status" value="9"/>
</dbReference>
<evidence type="ECO:0000313" key="9">
    <source>
        <dbReference type="Proteomes" id="UP000310189"/>
    </source>
</evidence>
<dbReference type="InterPro" id="IPR020472">
    <property type="entry name" value="WD40_PAC1"/>
</dbReference>
<evidence type="ECO:0000256" key="3">
    <source>
        <dbReference type="ARBA" id="ARBA00022737"/>
    </source>
</evidence>
<keyword evidence="2 5" id="KW-0853">WD repeat</keyword>
<dbReference type="PANTHER" id="PTHR19854:SF15">
    <property type="entry name" value="TRANSDUCIN BETA-LIKE PROTEIN 3"/>
    <property type="match status" value="1"/>
</dbReference>
<evidence type="ECO:0000256" key="2">
    <source>
        <dbReference type="ARBA" id="ARBA00022574"/>
    </source>
</evidence>
<dbReference type="PROSITE" id="PS00678">
    <property type="entry name" value="WD_REPEATS_1"/>
    <property type="match status" value="4"/>
</dbReference>
<dbReference type="Gene3D" id="2.130.10.10">
    <property type="entry name" value="YVTN repeat-like/Quinoprotein amine dehydrogenase"/>
    <property type="match status" value="3"/>
</dbReference>
<dbReference type="PROSITE" id="PS50294">
    <property type="entry name" value="WD_REPEATS_REGION"/>
    <property type="match status" value="9"/>
</dbReference>
<comment type="caution">
    <text evidence="8">The sequence shown here is derived from an EMBL/GenBank/DDBJ whole genome shotgun (WGS) entry which is preliminary data.</text>
</comment>
<feature type="repeat" description="WD" evidence="5">
    <location>
        <begin position="415"/>
        <end position="449"/>
    </location>
</feature>
<feature type="repeat" description="WD" evidence="5">
    <location>
        <begin position="521"/>
        <end position="562"/>
    </location>
</feature>
<sequence length="866" mass="94073">MQHPSVKLSYSPTKTLRPIYTQGSVAVSLDGRYLATTLNTQAVVYDLQSNALLAKTASDSSTLSSLCWAGHSLVTSSSSNTITIYSLATNGPYLTPTRIINKAHDSPILVSAAEPSSCAFLATGSADGVVKVWDLKRGYTTHVFKGHAGPVSSLCWRRQASSFQLITGSTDTHIRIWDLNESAKASQPKPKYTLQGHVSIVRGLALSDDNILLSGARDRVVLKWDISSTPKLLRTFPTLSSIESVGILPDGDSFFTAGEGGLKTYAMDSGEEMQDYGGGVVKSTRVDNDDNDGVGGLADAQLTPSSIMSVGHDQIITFHQLDNSPPQHIIGYPDQIISAVYVSETDIAISTNAPQIFIISKDSLPFTTQILEGHTDTILSLKAVPSKGLLLSGSKDGSVRVWKRYNGRFECIAIGSGHGESVGAVAVAPQSTNFAISASQDRLIKVWDLTPLQGLAEAPATPVTLSSYITQRIHEKDINSLDISPDDRYLATGSQDRTAKVFDVTFDTNSKRSSVKLKATIKAHKRGVWAVKFSNYDRIFATAGGDKSVKLWSLKDFSCIKTLEGHTNSVLDLAFLSNGQQLLTSAADGLIKLWNLKTEECVSTLDGHEDKVWALDISPDDSECISGGGDSLLTFWQDATQHVEDEAAQVREEGVVQDETLANLIQVKDYKSAISLAISMNQPRRLYQLFEGIRKEAHEQGTVSNALTGNASVDGALKQLDAHDLRRLLLHIRTWNANNKTSHTAQLVLHAILRLRSSVDIRKCFDAAREADEEKGRDPGYDAQTGEFVPHTVQAENAKKRTAEENASLKEIIEGLIPYTERHLSRADRMVTESYVVDFILQEMDGLDVMDGVSDGASNAMEVDVA</sequence>
<evidence type="ECO:0000256" key="4">
    <source>
        <dbReference type="ARBA" id="ARBA00023242"/>
    </source>
</evidence>
<dbReference type="SUPFAM" id="SSF50978">
    <property type="entry name" value="WD40 repeat-like"/>
    <property type="match status" value="2"/>
</dbReference>
<organism evidence="8 9">
    <name type="scientific">Wallemia hederae</name>
    <dbReference type="NCBI Taxonomy" id="1540922"/>
    <lineage>
        <taxon>Eukaryota</taxon>
        <taxon>Fungi</taxon>
        <taxon>Dikarya</taxon>
        <taxon>Basidiomycota</taxon>
        <taxon>Wallemiomycotina</taxon>
        <taxon>Wallemiomycetes</taxon>
        <taxon>Wallemiales</taxon>
        <taxon>Wallemiaceae</taxon>
        <taxon>Wallemia</taxon>
    </lineage>
</organism>
<dbReference type="Pfam" id="PF23770">
    <property type="entry name" value="Beta-prop_RIG_1st"/>
    <property type="match status" value="1"/>
</dbReference>
<dbReference type="InterPro" id="IPR001680">
    <property type="entry name" value="WD40_rpt"/>
</dbReference>
<dbReference type="SMART" id="SM00320">
    <property type="entry name" value="WD40"/>
    <property type="match status" value="12"/>
</dbReference>
<dbReference type="GO" id="GO:0034511">
    <property type="term" value="F:U3 snoRNA binding"/>
    <property type="evidence" value="ECO:0007669"/>
    <property type="project" value="TreeGrafter"/>
</dbReference>
<comment type="subcellular location">
    <subcellularLocation>
        <location evidence="1">Nucleus</location>
        <location evidence="1">Nucleolus</location>
    </subcellularLocation>
</comment>
<dbReference type="AlphaFoldDB" id="A0A4V4LT03"/>
<dbReference type="PANTHER" id="PTHR19854">
    <property type="entry name" value="TRANSDUCIN BETA-LIKE 3"/>
    <property type="match status" value="1"/>
</dbReference>
<keyword evidence="4" id="KW-0539">Nucleus</keyword>
<dbReference type="OrthoDB" id="5414888at2759"/>
<dbReference type="CDD" id="cd00200">
    <property type="entry name" value="WD40"/>
    <property type="match status" value="1"/>
</dbReference>
<keyword evidence="9" id="KW-1185">Reference proteome</keyword>
<dbReference type="InterPro" id="IPR015943">
    <property type="entry name" value="WD40/YVTN_repeat-like_dom_sf"/>
</dbReference>
<dbReference type="EMBL" id="SPNW01000088">
    <property type="protein sequence ID" value="TIA86113.1"/>
    <property type="molecule type" value="Genomic_DNA"/>
</dbReference>
<dbReference type="GO" id="GO:0000472">
    <property type="term" value="P:endonucleolytic cleavage to generate mature 5'-end of SSU-rRNA from (SSU-rRNA, 5.8S rRNA, LSU-rRNA)"/>
    <property type="evidence" value="ECO:0007669"/>
    <property type="project" value="TreeGrafter"/>
</dbReference>
<name>A0A4V4LT03_9BASI</name>
<dbReference type="InterPro" id="IPR036322">
    <property type="entry name" value="WD40_repeat_dom_sf"/>
</dbReference>
<feature type="domain" description="U3 small nucleolar RNA-associated protein 13 C-terminal" evidence="6">
    <location>
        <begin position="659"/>
        <end position="844"/>
    </location>
</feature>
<dbReference type="Pfam" id="PF08625">
    <property type="entry name" value="Utp13"/>
    <property type="match status" value="1"/>
</dbReference>
<evidence type="ECO:0000256" key="5">
    <source>
        <dbReference type="PROSITE-ProRule" id="PRU00221"/>
    </source>
</evidence>
<evidence type="ECO:0000259" key="6">
    <source>
        <dbReference type="Pfam" id="PF08625"/>
    </source>
</evidence>
<reference evidence="8 9" key="1">
    <citation type="submission" date="2019-03" db="EMBL/GenBank/DDBJ databases">
        <title>Sequencing 23 genomes of Wallemia ichthyophaga.</title>
        <authorList>
            <person name="Gostincar C."/>
        </authorList>
    </citation>
    <scope>NUCLEOTIDE SEQUENCE [LARGE SCALE GENOMIC DNA]</scope>
    <source>
        <strain evidence="8 9">EXF-5753</strain>
    </source>
</reference>
<feature type="repeat" description="WD" evidence="5">
    <location>
        <begin position="563"/>
        <end position="604"/>
    </location>
</feature>
<dbReference type="GO" id="GO:0030686">
    <property type="term" value="C:90S preribosome"/>
    <property type="evidence" value="ECO:0007669"/>
    <property type="project" value="TreeGrafter"/>
</dbReference>
<gene>
    <name evidence="8" type="ORF">E3P99_03782</name>
</gene>
<evidence type="ECO:0000313" key="8">
    <source>
        <dbReference type="EMBL" id="TIA86113.1"/>
    </source>
</evidence>
<dbReference type="GO" id="GO:0000480">
    <property type="term" value="P:endonucleolytic cleavage in 5'-ETS of tricistronic rRNA transcript (SSU-rRNA, 5.8S rRNA, LSU-rRNA)"/>
    <property type="evidence" value="ECO:0007669"/>
    <property type="project" value="TreeGrafter"/>
</dbReference>
<dbReference type="Proteomes" id="UP000310189">
    <property type="component" value="Unassembled WGS sequence"/>
</dbReference>
<dbReference type="InterPro" id="IPR056432">
    <property type="entry name" value="Beta-prop_GEMI5_1st"/>
</dbReference>
<proteinExistence type="predicted"/>
<dbReference type="Pfam" id="PF00400">
    <property type="entry name" value="WD40"/>
    <property type="match status" value="6"/>
</dbReference>
<evidence type="ECO:0000256" key="1">
    <source>
        <dbReference type="ARBA" id="ARBA00004604"/>
    </source>
</evidence>
<dbReference type="InterPro" id="IPR019775">
    <property type="entry name" value="WD40_repeat_CS"/>
</dbReference>
<feature type="repeat" description="WD" evidence="5">
    <location>
        <begin position="371"/>
        <end position="403"/>
    </location>
</feature>
<dbReference type="GO" id="GO:0032040">
    <property type="term" value="C:small-subunit processome"/>
    <property type="evidence" value="ECO:0007669"/>
    <property type="project" value="InterPro"/>
</dbReference>
<keyword evidence="3" id="KW-0677">Repeat</keyword>
<protein>
    <submittedName>
        <fullName evidence="8">Uncharacterized protein</fullName>
    </submittedName>
</protein>
<evidence type="ECO:0000259" key="7">
    <source>
        <dbReference type="Pfam" id="PF23770"/>
    </source>
</evidence>
<accession>A0A4V4LT03</accession>
<dbReference type="PRINTS" id="PR00320">
    <property type="entry name" value="GPROTEINBRPT"/>
</dbReference>
<feature type="repeat" description="WD" evidence="5">
    <location>
        <begin position="605"/>
        <end position="637"/>
    </location>
</feature>
<feature type="domain" description="Gem-associated protein 5 first beta-propeller" evidence="7">
    <location>
        <begin position="66"/>
        <end position="191"/>
    </location>
</feature>
<feature type="repeat" description="WD" evidence="5">
    <location>
        <begin position="471"/>
        <end position="504"/>
    </location>
</feature>
<dbReference type="InterPro" id="IPR013934">
    <property type="entry name" value="Utp13_C"/>
</dbReference>